<evidence type="ECO:0000256" key="5">
    <source>
        <dbReference type="ARBA" id="ARBA00023043"/>
    </source>
</evidence>
<keyword evidence="2 9" id="KW-0812">Transmembrane</keyword>
<keyword evidence="5 7" id="KW-0040">ANK repeat</keyword>
<feature type="region of interest" description="Disordered" evidence="8">
    <location>
        <begin position="1"/>
        <end position="114"/>
    </location>
</feature>
<evidence type="ECO:0000256" key="1">
    <source>
        <dbReference type="ARBA" id="ARBA00004141"/>
    </source>
</evidence>
<feature type="transmembrane region" description="Helical" evidence="9">
    <location>
        <begin position="1473"/>
        <end position="1495"/>
    </location>
</feature>
<dbReference type="Gene3D" id="1.20.58.340">
    <property type="entry name" value="Magnesium transport protein CorA, transmembrane region"/>
    <property type="match status" value="1"/>
</dbReference>
<dbReference type="InterPro" id="IPR036770">
    <property type="entry name" value="Ankyrin_rpt-contain_sf"/>
</dbReference>
<dbReference type="PANTHER" id="PTHR24123">
    <property type="entry name" value="ANKYRIN REPEAT-CONTAINING"/>
    <property type="match status" value="1"/>
</dbReference>
<evidence type="ECO:0000313" key="11">
    <source>
        <dbReference type="Proteomes" id="UP000215289"/>
    </source>
</evidence>
<evidence type="ECO:0000256" key="3">
    <source>
        <dbReference type="ARBA" id="ARBA00022737"/>
    </source>
</evidence>
<dbReference type="Proteomes" id="UP000215289">
    <property type="component" value="Unassembled WGS sequence"/>
</dbReference>
<evidence type="ECO:0000256" key="2">
    <source>
        <dbReference type="ARBA" id="ARBA00022692"/>
    </source>
</evidence>
<comment type="subcellular location">
    <subcellularLocation>
        <location evidence="1">Membrane</location>
        <topology evidence="1">Multi-pass membrane protein</topology>
    </subcellularLocation>
</comment>
<feature type="repeat" description="ANK" evidence="7">
    <location>
        <begin position="508"/>
        <end position="540"/>
    </location>
</feature>
<dbReference type="STRING" id="1245748.A0A397GMN7"/>
<feature type="repeat" description="ANK" evidence="7">
    <location>
        <begin position="400"/>
        <end position="432"/>
    </location>
</feature>
<dbReference type="SMART" id="SM00248">
    <property type="entry name" value="ANK"/>
    <property type="match status" value="16"/>
</dbReference>
<dbReference type="PROSITE" id="PS50088">
    <property type="entry name" value="ANK_REPEAT"/>
    <property type="match status" value="8"/>
</dbReference>
<comment type="caution">
    <text evidence="10">The sequence shown here is derived from an EMBL/GenBank/DDBJ whole genome shotgun (WGS) entry which is preliminary data.</text>
</comment>
<dbReference type="Gene3D" id="1.25.40.20">
    <property type="entry name" value="Ankyrin repeat-containing domain"/>
    <property type="match status" value="3"/>
</dbReference>
<dbReference type="GO" id="GO:0046873">
    <property type="term" value="F:metal ion transmembrane transporter activity"/>
    <property type="evidence" value="ECO:0007669"/>
    <property type="project" value="InterPro"/>
</dbReference>
<feature type="repeat" description="ANK" evidence="7">
    <location>
        <begin position="264"/>
        <end position="296"/>
    </location>
</feature>
<keyword evidence="6 9" id="KW-0472">Membrane</keyword>
<dbReference type="InterPro" id="IPR002523">
    <property type="entry name" value="MgTranspt_CorA/ZnTranspt_ZntB"/>
</dbReference>
<evidence type="ECO:0000256" key="9">
    <source>
        <dbReference type="SAM" id="Phobius"/>
    </source>
</evidence>
<sequence length="1554" mass="173052">MDSRTGSPASNTDHETPADQEESVERSSIRGIPDNESQNNERTDGSSAVNSVHGRAESLGAISPTGPESGDEATTNDEEAASLGVSQSREQNTDDGEGDGSAGDGLSEISDEGEANSHGLDYEMIEAIVRAAVETGNDANSDQYTVSSGYLIEVSESGSDDGRDGDANPGTARGTTNVVQLLEHPASGDLSEAILDRHIERVEELLACDPELSNSRALVELDNEGEETFITPLCLAVTDRQPRIVEALLKYGADVDAFSTHMAGGISALHSAAIMGNYTSVRLLLSQGATVDIQRAGGSTPLHDAITQQKVDIVQCLLKEGADPTLLDNEQNSAFHLAAEFDSVEILDLLWAAAADPETQILEKNALNNAPLHAASANNCPKVVRWLLDKGAKIDQVGDNQRTPLHMASMEGNNSIVWILLRNGAQIDPLDSDSQTPLLLACGNLQGEVMKTLFYHYASITTVDSSGRGCLHHVVQGHDPFAEESETFPEYLEYLVGRGAVVDQEDHRGSTPLMDACHYQNPELIRTLLDLGADINWKGHMGRTPIFYACEKPDNGSLDLLLRRGADVTVTMTGGSTPLHAVCSWGMISNVRLLLMYNAPVTALDSDGKTPLWKAADNKFVDIMLELVKTREYFPKNPAADPAFIEPPKSAAKIVGVFLKRFDVEDLDYSDRDLESLLHWAVSHGRFELIQKCLRYRPRALFWRTGGGATWLHVAAQYGHSGIINNLFSKIDAAKEASGGITALSVAAAHGHLDTVRALLETIARDSPNADEASCAKARAIIHWNDRKESPLTLSISRNHKRLEEMFFSELKALGEVSGNTLDSIKESELLEILAEWEKPGRESVLKHLLQHWLPAPSRDVRYWSALHWAVHGSAAVVVWWLLSKGGYRSGDAIRDCQKNPLVKADAIGQIIQNLLRNPPPQMYEIANPVDDERPFPPRPMDWENQRPDLHGFIMNVYSQNGNTVVPYTRDTLHGIIYSQGPTALSRHVEMLEQRDLNILKKKLGNILSEGQSLPNIWNRSRAPSGGVRSTITPRLLWHDYSDSSENLKLRWIHLPVNELQLTKDLVTRLSHDSGRSEMDHRNFMKFFNRSWTELAAGARQHYMKPLCLRAKINERGKHRTCTAVYMPYLTLGEYDPKDPKKRTLSGVKVTVDNNLIGRRDSRHIAHVPLTLDQYYYPGISDTSYRDDSQVFSKYLEKRHEKPVSSTSRSKKKQILMVDQLWIWIIDDQSVITSTSQRHEESSTVSSQDARDSSMSTLLQHVLNDIAYGESRGRSERPTSVNAVMQLVLGAATGFFIEKCVQLADGTFKGPLEVFRESIRDVANRETELFQNFLKDLKKEIEKRKARAERISSRSGRPAIRELPNNPHYIISEETELLDQIRDINDELHMLRSLAEDQEIVWNQAFVGMETQGRFSCTPTEIARDLDGMILEAEMTRDSIDTLLDLRQKQASLAETEAGRLQANDTARQSNNIYVFTLVTIFFLPLSWLTSLFALNITSFPHNGGTIEYQPQWLFPILCENFPPNPRKTRANIVHESRCDDRVFQYSHFRPVEG</sequence>
<keyword evidence="3" id="KW-0677">Repeat</keyword>
<dbReference type="InterPro" id="IPR002110">
    <property type="entry name" value="Ankyrin_rpt"/>
</dbReference>
<keyword evidence="11" id="KW-1185">Reference proteome</keyword>
<keyword evidence="4 9" id="KW-1133">Transmembrane helix</keyword>
<dbReference type="OrthoDB" id="341259at2759"/>
<evidence type="ECO:0000256" key="6">
    <source>
        <dbReference type="ARBA" id="ARBA00023136"/>
    </source>
</evidence>
<dbReference type="PANTHER" id="PTHR24123:SF33">
    <property type="entry name" value="PROTEIN HOS4"/>
    <property type="match status" value="1"/>
</dbReference>
<dbReference type="SUPFAM" id="SSF48403">
    <property type="entry name" value="Ankyrin repeat"/>
    <property type="match status" value="2"/>
</dbReference>
<evidence type="ECO:0000313" key="10">
    <source>
        <dbReference type="EMBL" id="RLL93725.1"/>
    </source>
</evidence>
<gene>
    <name evidence="10" type="ORF">CFD26_102433</name>
</gene>
<feature type="repeat" description="ANK" evidence="7">
    <location>
        <begin position="228"/>
        <end position="260"/>
    </location>
</feature>
<dbReference type="EMBL" id="NIDN02000272">
    <property type="protein sequence ID" value="RLL93725.1"/>
    <property type="molecule type" value="Genomic_DNA"/>
</dbReference>
<organism evidence="10 11">
    <name type="scientific">Aspergillus turcosus</name>
    <dbReference type="NCBI Taxonomy" id="1245748"/>
    <lineage>
        <taxon>Eukaryota</taxon>
        <taxon>Fungi</taxon>
        <taxon>Dikarya</taxon>
        <taxon>Ascomycota</taxon>
        <taxon>Pezizomycotina</taxon>
        <taxon>Eurotiomycetes</taxon>
        <taxon>Eurotiomycetidae</taxon>
        <taxon>Eurotiales</taxon>
        <taxon>Aspergillaceae</taxon>
        <taxon>Aspergillus</taxon>
        <taxon>Aspergillus subgen. Fumigati</taxon>
    </lineage>
</organism>
<protein>
    <submittedName>
        <fullName evidence="10">Uncharacterized protein</fullName>
    </submittedName>
</protein>
<feature type="repeat" description="ANK" evidence="7">
    <location>
        <begin position="297"/>
        <end position="329"/>
    </location>
</feature>
<evidence type="ECO:0000256" key="7">
    <source>
        <dbReference type="PROSITE-ProRule" id="PRU00023"/>
    </source>
</evidence>
<feature type="repeat" description="ANK" evidence="7">
    <location>
        <begin position="574"/>
        <end position="606"/>
    </location>
</feature>
<evidence type="ECO:0000256" key="8">
    <source>
        <dbReference type="SAM" id="MobiDB-lite"/>
    </source>
</evidence>
<feature type="compositionally biased region" description="Polar residues" evidence="8">
    <location>
        <begin position="1"/>
        <end position="11"/>
    </location>
</feature>
<dbReference type="Pfam" id="PF00023">
    <property type="entry name" value="Ank"/>
    <property type="match status" value="2"/>
</dbReference>
<dbReference type="SUPFAM" id="SSF144083">
    <property type="entry name" value="Magnesium transport protein CorA, transmembrane region"/>
    <property type="match status" value="1"/>
</dbReference>
<reference evidence="10 11" key="1">
    <citation type="submission" date="2018-08" db="EMBL/GenBank/DDBJ databases">
        <title>Draft genome sequences of two Aspergillus turcosus clinical strains isolated from bronchoalveolar lavage fluid: one azole-susceptible and the other azole-resistant.</title>
        <authorList>
            <person name="Parent-Michaud M."/>
            <person name="Dufresne P.J."/>
            <person name="Fournier E."/>
            <person name="Martineau C."/>
            <person name="Moreira S."/>
            <person name="Perkins V."/>
            <person name="De Repentigny L."/>
            <person name="Dufresne S.F."/>
        </authorList>
    </citation>
    <scope>NUCLEOTIDE SEQUENCE [LARGE SCALE GENOMIC DNA]</scope>
    <source>
        <strain evidence="10">HMR AF 1038</strain>
    </source>
</reference>
<dbReference type="InterPro" id="IPR045863">
    <property type="entry name" value="CorA_TM1_TM2"/>
</dbReference>
<dbReference type="InterPro" id="IPR051165">
    <property type="entry name" value="Multifunctional_ANK_Repeat"/>
</dbReference>
<dbReference type="PROSITE" id="PS50297">
    <property type="entry name" value="ANK_REP_REGION"/>
    <property type="match status" value="7"/>
</dbReference>
<dbReference type="GO" id="GO:0016020">
    <property type="term" value="C:membrane"/>
    <property type="evidence" value="ECO:0007669"/>
    <property type="project" value="UniProtKB-SubCell"/>
</dbReference>
<feature type="repeat" description="ANK" evidence="7">
    <location>
        <begin position="367"/>
        <end position="399"/>
    </location>
</feature>
<dbReference type="Pfam" id="PF01544">
    <property type="entry name" value="CorA"/>
    <property type="match status" value="1"/>
</dbReference>
<feature type="compositionally biased region" description="Acidic residues" evidence="8">
    <location>
        <begin position="69"/>
        <end position="80"/>
    </location>
</feature>
<name>A0A397GMN7_9EURO</name>
<dbReference type="Pfam" id="PF12796">
    <property type="entry name" value="Ank_2"/>
    <property type="match status" value="4"/>
</dbReference>
<accession>A0A397GMN7</accession>
<feature type="compositionally biased region" description="Basic and acidic residues" evidence="8">
    <location>
        <begin position="12"/>
        <end position="28"/>
    </location>
</feature>
<feature type="repeat" description="ANK" evidence="7">
    <location>
        <begin position="541"/>
        <end position="573"/>
    </location>
</feature>
<proteinExistence type="predicted"/>
<evidence type="ECO:0000256" key="4">
    <source>
        <dbReference type="ARBA" id="ARBA00022989"/>
    </source>
</evidence>